<evidence type="ECO:0000256" key="2">
    <source>
        <dbReference type="SAM" id="Phobius"/>
    </source>
</evidence>
<feature type="transmembrane region" description="Helical" evidence="2">
    <location>
        <begin position="76"/>
        <end position="104"/>
    </location>
</feature>
<dbReference type="AlphaFoldDB" id="A0A1Q2CX80"/>
<dbReference type="GO" id="GO:0005886">
    <property type="term" value="C:plasma membrane"/>
    <property type="evidence" value="ECO:0007669"/>
    <property type="project" value="TreeGrafter"/>
</dbReference>
<proteinExistence type="predicted"/>
<name>A0A1Q2CX80_9ACTN</name>
<dbReference type="EMBL" id="CP019607">
    <property type="protein sequence ID" value="AQP50693.1"/>
    <property type="molecule type" value="Genomic_DNA"/>
</dbReference>
<keyword evidence="2" id="KW-1133">Transmembrane helix</keyword>
<evidence type="ECO:0000313" key="3">
    <source>
        <dbReference type="EMBL" id="AQP50693.1"/>
    </source>
</evidence>
<dbReference type="STRING" id="399497.BW733_07455"/>
<feature type="transmembrane region" description="Helical" evidence="2">
    <location>
        <begin position="279"/>
        <end position="299"/>
    </location>
</feature>
<protein>
    <submittedName>
        <fullName evidence="3">ABC transporter</fullName>
    </submittedName>
</protein>
<dbReference type="Pfam" id="PF05661">
    <property type="entry name" value="DUF808"/>
    <property type="match status" value="1"/>
</dbReference>
<feature type="region of interest" description="Disordered" evidence="1">
    <location>
        <begin position="313"/>
        <end position="383"/>
    </location>
</feature>
<dbReference type="InterPro" id="IPR008526">
    <property type="entry name" value="YedI"/>
</dbReference>
<feature type="transmembrane region" description="Helical" evidence="2">
    <location>
        <begin position="213"/>
        <end position="236"/>
    </location>
</feature>
<accession>A0A1Q2CX80</accession>
<dbReference type="PANTHER" id="PTHR30503">
    <property type="entry name" value="INNER MEMBRANE PROTEIN YEDI"/>
    <property type="match status" value="1"/>
</dbReference>
<sequence length="383" mass="39866">MAGGLAALLDDIAAIARATASSVDDIAAAAGRASTKAVGVVVDDAAVTPQYMQGFTPARELPVIWRIAKGSLLNKAIILPVILLLSQFLPWALTPLLMCGGLYLSYEGAEKIWEAVSGHSKSQEAPAVVKGADHENTMVKSAITTDFILSAEIMVISLNELTDLGFWLRAGALVIVAIAITALVYGVVAGIVKMDDVGLKLSTRENTRKLGQGLVKAMPIVLKVLGVVGTAAMLWVGGHILLVGMDDLGFHPIYDFVHHLEVAAAGAAGGFVGWLVNTFFSAVLGLVVGAIAVVVMHLLPFGKKHDDVEHPKAADVPVEPSSGVPGRPSPTLAAPVSGSSKPDPLRPEPSASEAGARTVVADEQAAAEPIVSEIADDLRDDRH</sequence>
<dbReference type="Proteomes" id="UP000188235">
    <property type="component" value="Chromosome"/>
</dbReference>
<dbReference type="KEGG" id="tfa:BW733_07455"/>
<dbReference type="PANTHER" id="PTHR30503:SF3">
    <property type="entry name" value="INNER MEMBRANE PROTEIN YEDI"/>
    <property type="match status" value="1"/>
</dbReference>
<dbReference type="RefSeq" id="WP_077349279.1">
    <property type="nucleotide sequence ID" value="NZ_CP019607.1"/>
</dbReference>
<feature type="transmembrane region" description="Helical" evidence="2">
    <location>
        <begin position="166"/>
        <end position="192"/>
    </location>
</feature>
<keyword evidence="2" id="KW-0472">Membrane</keyword>
<gene>
    <name evidence="3" type="ORF">BW733_07455</name>
</gene>
<organism evidence="3 4">
    <name type="scientific">Tessaracoccus flavescens</name>
    <dbReference type="NCBI Taxonomy" id="399497"/>
    <lineage>
        <taxon>Bacteria</taxon>
        <taxon>Bacillati</taxon>
        <taxon>Actinomycetota</taxon>
        <taxon>Actinomycetes</taxon>
        <taxon>Propionibacteriales</taxon>
        <taxon>Propionibacteriaceae</taxon>
        <taxon>Tessaracoccus</taxon>
    </lineage>
</organism>
<keyword evidence="2" id="KW-0812">Transmembrane</keyword>
<keyword evidence="4" id="KW-1185">Reference proteome</keyword>
<dbReference type="OrthoDB" id="9814178at2"/>
<evidence type="ECO:0000313" key="4">
    <source>
        <dbReference type="Proteomes" id="UP000188235"/>
    </source>
</evidence>
<evidence type="ECO:0000256" key="1">
    <source>
        <dbReference type="SAM" id="MobiDB-lite"/>
    </source>
</evidence>
<reference evidence="3 4" key="1">
    <citation type="journal article" date="2008" name="Int. J. Syst. Evol. Microbiol.">
        <title>Tessaracoccus flavescens sp. nov., isolated from marine sediment.</title>
        <authorList>
            <person name="Lee D.W."/>
            <person name="Lee S.D."/>
        </authorList>
    </citation>
    <scope>NUCLEOTIDE SEQUENCE [LARGE SCALE GENOMIC DNA]</scope>
    <source>
        <strain evidence="3 4">SST-39T</strain>
    </source>
</reference>